<evidence type="ECO:0000313" key="2">
    <source>
        <dbReference type="Proteomes" id="UP001221898"/>
    </source>
</evidence>
<dbReference type="AlphaFoldDB" id="A0AAD7X163"/>
<name>A0AAD7X163_9TELE</name>
<comment type="caution">
    <text evidence="1">The sequence shown here is derived from an EMBL/GenBank/DDBJ whole genome shotgun (WGS) entry which is preliminary data.</text>
</comment>
<keyword evidence="2" id="KW-1185">Reference proteome</keyword>
<organism evidence="1 2">
    <name type="scientific">Aldrovandia affinis</name>
    <dbReference type="NCBI Taxonomy" id="143900"/>
    <lineage>
        <taxon>Eukaryota</taxon>
        <taxon>Metazoa</taxon>
        <taxon>Chordata</taxon>
        <taxon>Craniata</taxon>
        <taxon>Vertebrata</taxon>
        <taxon>Euteleostomi</taxon>
        <taxon>Actinopterygii</taxon>
        <taxon>Neopterygii</taxon>
        <taxon>Teleostei</taxon>
        <taxon>Notacanthiformes</taxon>
        <taxon>Halosauridae</taxon>
        <taxon>Aldrovandia</taxon>
    </lineage>
</organism>
<dbReference type="Proteomes" id="UP001221898">
    <property type="component" value="Unassembled WGS sequence"/>
</dbReference>
<sequence length="101" mass="11090">MIVSVYQGLGPDHVNVVTQPSTSGKVINCPPTSLLSGGCSQLMLDTCQECRQRPIKSRLRTISGVVWPRFAVLAERVKGWLRYVPGARALEQESQSGFTLM</sequence>
<dbReference type="EMBL" id="JAINUG010000004">
    <property type="protein sequence ID" value="KAJ8417326.1"/>
    <property type="molecule type" value="Genomic_DNA"/>
</dbReference>
<accession>A0AAD7X163</accession>
<proteinExistence type="predicted"/>
<protein>
    <submittedName>
        <fullName evidence="1">Uncharacterized protein</fullName>
    </submittedName>
</protein>
<gene>
    <name evidence="1" type="ORF">AAFF_G00285530</name>
</gene>
<reference evidence="1" key="1">
    <citation type="journal article" date="2023" name="Science">
        <title>Genome structures resolve the early diversification of teleost fishes.</title>
        <authorList>
            <person name="Parey E."/>
            <person name="Louis A."/>
            <person name="Montfort J."/>
            <person name="Bouchez O."/>
            <person name="Roques C."/>
            <person name="Iampietro C."/>
            <person name="Lluch J."/>
            <person name="Castinel A."/>
            <person name="Donnadieu C."/>
            <person name="Desvignes T."/>
            <person name="Floi Bucao C."/>
            <person name="Jouanno E."/>
            <person name="Wen M."/>
            <person name="Mejri S."/>
            <person name="Dirks R."/>
            <person name="Jansen H."/>
            <person name="Henkel C."/>
            <person name="Chen W.J."/>
            <person name="Zahm M."/>
            <person name="Cabau C."/>
            <person name="Klopp C."/>
            <person name="Thompson A.W."/>
            <person name="Robinson-Rechavi M."/>
            <person name="Braasch I."/>
            <person name="Lecointre G."/>
            <person name="Bobe J."/>
            <person name="Postlethwait J.H."/>
            <person name="Berthelot C."/>
            <person name="Roest Crollius H."/>
            <person name="Guiguen Y."/>
        </authorList>
    </citation>
    <scope>NUCLEOTIDE SEQUENCE</scope>
    <source>
        <strain evidence="1">NC1722</strain>
    </source>
</reference>
<evidence type="ECO:0000313" key="1">
    <source>
        <dbReference type="EMBL" id="KAJ8417326.1"/>
    </source>
</evidence>